<dbReference type="AlphaFoldDB" id="A0A090D2M3"/>
<organism evidence="3 4">
    <name type="scientific">Candidatus Criblamydia sequanensis CRIB-18</name>
    <dbReference type="NCBI Taxonomy" id="1437425"/>
    <lineage>
        <taxon>Bacteria</taxon>
        <taxon>Pseudomonadati</taxon>
        <taxon>Chlamydiota</taxon>
        <taxon>Chlamydiia</taxon>
        <taxon>Parachlamydiales</taxon>
        <taxon>Candidatus Criblamydiaceae</taxon>
        <taxon>Candidatus Criblamydia</taxon>
    </lineage>
</organism>
<protein>
    <recommendedName>
        <fullName evidence="2">Putative regulatory protein FmdB zinc ribbon domain-containing protein</fullName>
    </recommendedName>
</protein>
<keyword evidence="4" id="KW-1185">Reference proteome</keyword>
<gene>
    <name evidence="3" type="ORF">CSEC_1696</name>
</gene>
<dbReference type="PANTHER" id="PTHR34404:SF2">
    <property type="entry name" value="CONSERVED SERINE RICH PROTEIN"/>
    <property type="match status" value="1"/>
</dbReference>
<reference evidence="3" key="2">
    <citation type="submission" date="2014-09" db="EMBL/GenBank/DDBJ databases">
        <title>Criblamydia sequanensis harbors a mega-plasmid encoding arsenite resistance.</title>
        <authorList>
            <person name="Bertelli C."/>
            <person name="Goesmann A."/>
            <person name="Greub G."/>
        </authorList>
    </citation>
    <scope>NUCLEOTIDE SEQUENCE [LARGE SCALE GENOMIC DNA]</scope>
    <source>
        <strain evidence="3">CRIB-18</strain>
    </source>
</reference>
<feature type="domain" description="Putative regulatory protein FmdB zinc ribbon" evidence="2">
    <location>
        <begin position="1"/>
        <end position="42"/>
    </location>
</feature>
<reference evidence="3" key="1">
    <citation type="submission" date="2013-12" db="EMBL/GenBank/DDBJ databases">
        <authorList>
            <person name="Linke B."/>
        </authorList>
    </citation>
    <scope>NUCLEOTIDE SEQUENCE [LARGE SCALE GENOMIC DNA]</scope>
    <source>
        <strain evidence="3">CRIB-18</strain>
    </source>
</reference>
<dbReference type="RefSeq" id="WP_053331936.1">
    <property type="nucleotide sequence ID" value="NZ_CCEJ010000008.1"/>
</dbReference>
<accession>A0A090D2M3</accession>
<feature type="compositionally biased region" description="Basic and acidic residues" evidence="1">
    <location>
        <begin position="61"/>
        <end position="82"/>
    </location>
</feature>
<comment type="caution">
    <text evidence="3">The sequence shown here is derived from an EMBL/GenBank/DDBJ whole genome shotgun (WGS) entry which is preliminary data.</text>
</comment>
<dbReference type="SMART" id="SM00834">
    <property type="entry name" value="CxxC_CXXC_SSSS"/>
    <property type="match status" value="1"/>
</dbReference>
<evidence type="ECO:0000313" key="4">
    <source>
        <dbReference type="Proteomes" id="UP000031552"/>
    </source>
</evidence>
<evidence type="ECO:0000256" key="1">
    <source>
        <dbReference type="SAM" id="MobiDB-lite"/>
    </source>
</evidence>
<dbReference type="Proteomes" id="UP000031552">
    <property type="component" value="Unassembled WGS sequence"/>
</dbReference>
<feature type="region of interest" description="Disordered" evidence="1">
    <location>
        <begin position="58"/>
        <end position="97"/>
    </location>
</feature>
<dbReference type="OrthoDB" id="9813321at2"/>
<dbReference type="eggNOG" id="COG2331">
    <property type="taxonomic scope" value="Bacteria"/>
</dbReference>
<name>A0A090D2M3_9BACT</name>
<dbReference type="STRING" id="1437425.CSEC_1696"/>
<dbReference type="InterPro" id="IPR013429">
    <property type="entry name" value="Regulatory_FmdB_Zinc_ribbon"/>
</dbReference>
<proteinExistence type="predicted"/>
<evidence type="ECO:0000259" key="2">
    <source>
        <dbReference type="SMART" id="SM00834"/>
    </source>
</evidence>
<dbReference type="PANTHER" id="PTHR34404">
    <property type="entry name" value="REGULATORY PROTEIN, FMDB FAMILY"/>
    <property type="match status" value="1"/>
</dbReference>
<dbReference type="EMBL" id="CCEJ010000008">
    <property type="protein sequence ID" value="CDR34508.1"/>
    <property type="molecule type" value="Genomic_DNA"/>
</dbReference>
<dbReference type="NCBIfam" id="TIGR02605">
    <property type="entry name" value="CxxC_CxxC_SSSS"/>
    <property type="match status" value="1"/>
</dbReference>
<dbReference type="Pfam" id="PF09723">
    <property type="entry name" value="Zn_ribbon_8"/>
    <property type="match status" value="1"/>
</dbReference>
<sequence>MPTYDYTCENCGHRLEAFQKITSDPLTTCPKCHKEALRRGPGGGIGLSFKGSGFYITDYKSPPKSDSKDSSPKKEPQSKNDSPKGCCPCGKNKKECS</sequence>
<evidence type="ECO:0000313" key="3">
    <source>
        <dbReference type="EMBL" id="CDR34508.1"/>
    </source>
</evidence>